<sequence>MNRETRWEYEGRSPKRRPEDLLQDCRRLPEYAGREADGWLLRNLGDDLDCQIGQLRERKLQYCWADLSKRGNRVMIALFRWMRSEERVQKSTPAAAKEQAAAEENAGEVMAAMAGAIGSSDCDRSTTALKGRRNRGGRCYCKRRLGCGEEVTEEEGCDRDLPFDNGKQ</sequence>
<accession>A0A426XKB8</accession>
<evidence type="ECO:0000313" key="2">
    <source>
        <dbReference type="Proteomes" id="UP000287651"/>
    </source>
</evidence>
<gene>
    <name evidence="1" type="ORF">B296_00055838</name>
</gene>
<evidence type="ECO:0000313" key="1">
    <source>
        <dbReference type="EMBL" id="RRT39914.1"/>
    </source>
</evidence>
<dbReference type="Proteomes" id="UP000287651">
    <property type="component" value="Unassembled WGS sequence"/>
</dbReference>
<reference evidence="1 2" key="1">
    <citation type="journal article" date="2014" name="Agronomy (Basel)">
        <title>A Draft Genome Sequence for Ensete ventricosum, the Drought-Tolerant Tree Against Hunger.</title>
        <authorList>
            <person name="Harrison J."/>
            <person name="Moore K.A."/>
            <person name="Paszkiewicz K."/>
            <person name="Jones T."/>
            <person name="Grant M."/>
            <person name="Ambacheew D."/>
            <person name="Muzemil S."/>
            <person name="Studholme D.J."/>
        </authorList>
    </citation>
    <scope>NUCLEOTIDE SEQUENCE [LARGE SCALE GENOMIC DNA]</scope>
</reference>
<protein>
    <submittedName>
        <fullName evidence="1">Uncharacterized protein</fullName>
    </submittedName>
</protein>
<dbReference type="AlphaFoldDB" id="A0A426XKB8"/>
<dbReference type="EMBL" id="AMZH03019780">
    <property type="protein sequence ID" value="RRT39914.1"/>
    <property type="molecule type" value="Genomic_DNA"/>
</dbReference>
<name>A0A426XKB8_ENSVE</name>
<organism evidence="1 2">
    <name type="scientific">Ensete ventricosum</name>
    <name type="common">Abyssinian banana</name>
    <name type="synonym">Musa ensete</name>
    <dbReference type="NCBI Taxonomy" id="4639"/>
    <lineage>
        <taxon>Eukaryota</taxon>
        <taxon>Viridiplantae</taxon>
        <taxon>Streptophyta</taxon>
        <taxon>Embryophyta</taxon>
        <taxon>Tracheophyta</taxon>
        <taxon>Spermatophyta</taxon>
        <taxon>Magnoliopsida</taxon>
        <taxon>Liliopsida</taxon>
        <taxon>Zingiberales</taxon>
        <taxon>Musaceae</taxon>
        <taxon>Ensete</taxon>
    </lineage>
</organism>
<proteinExistence type="predicted"/>
<comment type="caution">
    <text evidence="1">The sequence shown here is derived from an EMBL/GenBank/DDBJ whole genome shotgun (WGS) entry which is preliminary data.</text>
</comment>